<accession>A0ACC0W744</accession>
<dbReference type="EMBL" id="CM047582">
    <property type="protein sequence ID" value="KAI9914650.1"/>
    <property type="molecule type" value="Genomic_DNA"/>
</dbReference>
<protein>
    <submittedName>
        <fullName evidence="1">Uncharacterized protein</fullName>
    </submittedName>
</protein>
<evidence type="ECO:0000313" key="2">
    <source>
        <dbReference type="Proteomes" id="UP001163321"/>
    </source>
</evidence>
<sequence>MEEKSLLVRSRHVGDDPRKFNVQSVDPTTQETSAKSTRASDADATTVYYRALPLVLSLSCHFFRNDSETAMKCDVARVFFLETGVRFRVVDVNAGTLAWLGVSKLSLLTL</sequence>
<keyword evidence="2" id="KW-1185">Reference proteome</keyword>
<gene>
    <name evidence="1" type="ORF">PsorP6_008075</name>
</gene>
<name>A0ACC0W744_9STRA</name>
<reference evidence="1 2" key="1">
    <citation type="journal article" date="2022" name="bioRxiv">
        <title>The genome of the oomycete Peronosclerospora sorghi, a cosmopolitan pathogen of maize and sorghum, is inflated with dispersed pseudogenes.</title>
        <authorList>
            <person name="Fletcher K."/>
            <person name="Martin F."/>
            <person name="Isakeit T."/>
            <person name="Cavanaugh K."/>
            <person name="Magill C."/>
            <person name="Michelmore R."/>
        </authorList>
    </citation>
    <scope>NUCLEOTIDE SEQUENCE [LARGE SCALE GENOMIC DNA]</scope>
    <source>
        <strain evidence="1">P6</strain>
    </source>
</reference>
<evidence type="ECO:0000313" key="1">
    <source>
        <dbReference type="EMBL" id="KAI9914650.1"/>
    </source>
</evidence>
<dbReference type="Proteomes" id="UP001163321">
    <property type="component" value="Chromosome 3"/>
</dbReference>
<organism evidence="1 2">
    <name type="scientific">Peronosclerospora sorghi</name>
    <dbReference type="NCBI Taxonomy" id="230839"/>
    <lineage>
        <taxon>Eukaryota</taxon>
        <taxon>Sar</taxon>
        <taxon>Stramenopiles</taxon>
        <taxon>Oomycota</taxon>
        <taxon>Peronosporomycetes</taxon>
        <taxon>Peronosporales</taxon>
        <taxon>Peronosporaceae</taxon>
        <taxon>Peronosclerospora</taxon>
    </lineage>
</organism>
<comment type="caution">
    <text evidence="1">The sequence shown here is derived from an EMBL/GenBank/DDBJ whole genome shotgun (WGS) entry which is preliminary data.</text>
</comment>
<proteinExistence type="predicted"/>